<dbReference type="InterPro" id="IPR036179">
    <property type="entry name" value="Ig-like_dom_sf"/>
</dbReference>
<accession>A0A8D0HRF2</accession>
<reference evidence="7" key="2">
    <citation type="submission" date="2025-09" db="UniProtKB">
        <authorList>
            <consortium name="Ensembl"/>
        </authorList>
    </citation>
    <scope>IDENTIFICATION</scope>
</reference>
<proteinExistence type="predicted"/>
<evidence type="ECO:0000256" key="2">
    <source>
        <dbReference type="ARBA" id="ARBA00022729"/>
    </source>
</evidence>
<evidence type="ECO:0000313" key="8">
    <source>
        <dbReference type="Proteomes" id="UP000694392"/>
    </source>
</evidence>
<keyword evidence="2 6" id="KW-0732">Signal</keyword>
<dbReference type="Proteomes" id="UP000694392">
    <property type="component" value="Unplaced"/>
</dbReference>
<dbReference type="InterPro" id="IPR015631">
    <property type="entry name" value="CD2/SLAM_rcpt"/>
</dbReference>
<dbReference type="PANTHER" id="PTHR12080:SF54">
    <property type="entry name" value="T-CELL SURFACE ANTIGEN CD2"/>
    <property type="match status" value="1"/>
</dbReference>
<evidence type="ECO:0000256" key="5">
    <source>
        <dbReference type="SAM" id="Phobius"/>
    </source>
</evidence>
<dbReference type="PANTHER" id="PTHR12080">
    <property type="entry name" value="SIGNALING LYMPHOCYTIC ACTIVATION MOLECULE"/>
    <property type="match status" value="1"/>
</dbReference>
<dbReference type="InterPro" id="IPR013783">
    <property type="entry name" value="Ig-like_fold"/>
</dbReference>
<keyword evidence="4" id="KW-0325">Glycoprotein</keyword>
<feature type="chain" id="PRO_5034894117" description="T-cell surface antigen CD2" evidence="6">
    <location>
        <begin position="28"/>
        <end position="262"/>
    </location>
</feature>
<keyword evidence="5" id="KW-0812">Transmembrane</keyword>
<reference evidence="7" key="1">
    <citation type="submission" date="2025-08" db="UniProtKB">
        <authorList>
            <consortium name="Ensembl"/>
        </authorList>
    </citation>
    <scope>IDENTIFICATION</scope>
</reference>
<feature type="transmembrane region" description="Helical" evidence="5">
    <location>
        <begin position="210"/>
        <end position="234"/>
    </location>
</feature>
<keyword evidence="8" id="KW-1185">Reference proteome</keyword>
<keyword evidence="5" id="KW-1133">Transmembrane helix</keyword>
<evidence type="ECO:0000256" key="4">
    <source>
        <dbReference type="ARBA" id="ARBA00023180"/>
    </source>
</evidence>
<protein>
    <recommendedName>
        <fullName evidence="9">T-cell surface antigen CD2</fullName>
    </recommendedName>
</protein>
<dbReference type="GO" id="GO:0016020">
    <property type="term" value="C:membrane"/>
    <property type="evidence" value="ECO:0007669"/>
    <property type="project" value="UniProtKB-SubCell"/>
</dbReference>
<evidence type="ECO:0000256" key="1">
    <source>
        <dbReference type="ARBA" id="ARBA00004370"/>
    </source>
</evidence>
<evidence type="ECO:0008006" key="9">
    <source>
        <dbReference type="Google" id="ProtNLM"/>
    </source>
</evidence>
<sequence length="262" mass="29701">MGWKMNLRGTVLTSYVVILFCLKGAAASNRNIHGVLGGSAFLDIANLKEQQQILKWLLGKTLIARMKMSDSKPTYSLPCMCELYPNGTLRLDNLTQKQDGQYTVEMHDSEGNVLTEDINLHILENISQPRIKWTCSTKTVTCEVKRQKKPTFQLSQNTEGGKMKEPKFVNDTWTAEWRVKNISGKFKCIVSEEVLKRTTEQQVNCSGLDMFLILTIAGGAIVFVIFVAVLIYCIRKKRSQRRQARGRNFSFCYLVTVSLSTN</sequence>
<evidence type="ECO:0000313" key="7">
    <source>
        <dbReference type="Ensembl" id="ENSSPUP00000024257.1"/>
    </source>
</evidence>
<comment type="subcellular location">
    <subcellularLocation>
        <location evidence="1">Membrane</location>
    </subcellularLocation>
</comment>
<dbReference type="Gene3D" id="2.60.40.10">
    <property type="entry name" value="Immunoglobulins"/>
    <property type="match status" value="2"/>
</dbReference>
<name>A0A8D0HRF2_SPHPU</name>
<dbReference type="SUPFAM" id="SSF48726">
    <property type="entry name" value="Immunoglobulin"/>
    <property type="match status" value="2"/>
</dbReference>
<evidence type="ECO:0000256" key="3">
    <source>
        <dbReference type="ARBA" id="ARBA00023136"/>
    </source>
</evidence>
<dbReference type="OMA" id="NTMACTL"/>
<dbReference type="AlphaFoldDB" id="A0A8D0HRF2"/>
<keyword evidence="3 5" id="KW-0472">Membrane</keyword>
<organism evidence="7 8">
    <name type="scientific">Sphenodon punctatus</name>
    <name type="common">Tuatara</name>
    <name type="synonym">Hatteria punctata</name>
    <dbReference type="NCBI Taxonomy" id="8508"/>
    <lineage>
        <taxon>Eukaryota</taxon>
        <taxon>Metazoa</taxon>
        <taxon>Chordata</taxon>
        <taxon>Craniata</taxon>
        <taxon>Vertebrata</taxon>
        <taxon>Euteleostomi</taxon>
        <taxon>Lepidosauria</taxon>
        <taxon>Sphenodontia</taxon>
        <taxon>Sphenodontidae</taxon>
        <taxon>Sphenodon</taxon>
    </lineage>
</organism>
<dbReference type="Ensembl" id="ENSSPUT00000025888.1">
    <property type="protein sequence ID" value="ENSSPUP00000024257.1"/>
    <property type="gene ID" value="ENSSPUG00000018600.1"/>
</dbReference>
<dbReference type="GeneTree" id="ENSGT01020000230623"/>
<evidence type="ECO:0000256" key="6">
    <source>
        <dbReference type="SAM" id="SignalP"/>
    </source>
</evidence>
<feature type="signal peptide" evidence="6">
    <location>
        <begin position="1"/>
        <end position="27"/>
    </location>
</feature>